<dbReference type="PANTHER" id="PTHR31338">
    <property type="entry name" value="POLYKETIDE CYCLASE/DEHYDRASE AND LIPID TRANSPORT SUPERFAMILY PROTEIN"/>
    <property type="match status" value="1"/>
</dbReference>
<organism evidence="4">
    <name type="scientific">Fagus sylvatica</name>
    <name type="common">Beechnut</name>
    <dbReference type="NCBI Taxonomy" id="28930"/>
    <lineage>
        <taxon>Eukaryota</taxon>
        <taxon>Viridiplantae</taxon>
        <taxon>Streptophyta</taxon>
        <taxon>Embryophyta</taxon>
        <taxon>Tracheophyta</taxon>
        <taxon>Spermatophyta</taxon>
        <taxon>Magnoliopsida</taxon>
        <taxon>eudicotyledons</taxon>
        <taxon>Gunneridae</taxon>
        <taxon>Pentapetalae</taxon>
        <taxon>rosids</taxon>
        <taxon>fabids</taxon>
        <taxon>Fagales</taxon>
        <taxon>Fagaceae</taxon>
        <taxon>Fagus</taxon>
    </lineage>
</organism>
<dbReference type="EMBL" id="OIVN01001189">
    <property type="protein sequence ID" value="SPC90915.1"/>
    <property type="molecule type" value="Genomic_DNA"/>
</dbReference>
<dbReference type="InterPro" id="IPR023393">
    <property type="entry name" value="START-like_dom_sf"/>
</dbReference>
<dbReference type="Pfam" id="PF00407">
    <property type="entry name" value="Bet_v_1"/>
    <property type="match status" value="1"/>
</dbReference>
<feature type="region of interest" description="Disordered" evidence="2">
    <location>
        <begin position="1"/>
        <end position="22"/>
    </location>
</feature>
<dbReference type="PANTHER" id="PTHR31338:SF16">
    <property type="entry name" value="POLYKETIDE CYCLASE_DEHYDRASE AND LIPID TRANSPORT SUPERFAMILY PROTEIN"/>
    <property type="match status" value="1"/>
</dbReference>
<comment type="similarity">
    <text evidence="1">Belongs to the MLP family.</text>
</comment>
<evidence type="ECO:0000259" key="3">
    <source>
        <dbReference type="SMART" id="SM01037"/>
    </source>
</evidence>
<feature type="region of interest" description="Disordered" evidence="2">
    <location>
        <begin position="78"/>
        <end position="111"/>
    </location>
</feature>
<reference evidence="4" key="1">
    <citation type="submission" date="2018-02" db="EMBL/GenBank/DDBJ databases">
        <authorList>
            <person name="Cohen D.B."/>
            <person name="Kent A.D."/>
        </authorList>
    </citation>
    <scope>NUCLEOTIDE SEQUENCE</scope>
</reference>
<dbReference type="InterPro" id="IPR000916">
    <property type="entry name" value="Bet_v_I/MLP"/>
</dbReference>
<protein>
    <recommendedName>
        <fullName evidence="3">Bet v I/Major latex protein domain-containing protein</fullName>
    </recommendedName>
</protein>
<dbReference type="GO" id="GO:0006952">
    <property type="term" value="P:defense response"/>
    <property type="evidence" value="ECO:0007669"/>
    <property type="project" value="InterPro"/>
</dbReference>
<evidence type="ECO:0000313" key="4">
    <source>
        <dbReference type="EMBL" id="SPC90915.1"/>
    </source>
</evidence>
<accession>A0A2N9FUS1</accession>
<proteinExistence type="inferred from homology"/>
<dbReference type="SMART" id="SM01037">
    <property type="entry name" value="Bet_v_1"/>
    <property type="match status" value="1"/>
</dbReference>
<evidence type="ECO:0000256" key="2">
    <source>
        <dbReference type="SAM" id="MobiDB-lite"/>
    </source>
</evidence>
<dbReference type="SUPFAM" id="SSF55961">
    <property type="entry name" value="Bet v1-like"/>
    <property type="match status" value="1"/>
</dbReference>
<gene>
    <name evidence="4" type="ORF">FSB_LOCUS18797</name>
</gene>
<dbReference type="InterPro" id="IPR052006">
    <property type="entry name" value="MLP-like"/>
</dbReference>
<dbReference type="Gene3D" id="3.30.530.20">
    <property type="match status" value="1"/>
</dbReference>
<name>A0A2N9FUS1_FAGSY</name>
<dbReference type="AlphaFoldDB" id="A0A2N9FUS1"/>
<feature type="compositionally biased region" description="Basic and acidic residues" evidence="2">
    <location>
        <begin position="96"/>
        <end position="111"/>
    </location>
</feature>
<sequence length="206" mass="23476">MGTGRMQIEQRHTSKSIGGSVLRGHSECRRQRVLSRSEINTRVCADECRYNRNWYTKQLSRCPTMRLASLEPTLIPFVTLEGPPRGTGSTEASSKQQERKQTSRRPSRDSSAKFIECIRGQPLLHIKSMSHQSFDGCHRSSHPQREVLKHYKSLKCSVQVSAKDEGSLVKWIIEYEKLNENIPAPDAYQDLAIKVTKDVEAHLLEV</sequence>
<feature type="domain" description="Bet v I/Major latex protein" evidence="3">
    <location>
        <begin position="125"/>
        <end position="206"/>
    </location>
</feature>
<evidence type="ECO:0000256" key="1">
    <source>
        <dbReference type="ARBA" id="ARBA00038242"/>
    </source>
</evidence>